<gene>
    <name evidence="1" type="ORF">DPMN_010672</name>
</gene>
<evidence type="ECO:0000313" key="1">
    <source>
        <dbReference type="EMBL" id="KAH3886660.1"/>
    </source>
</evidence>
<reference evidence="1" key="1">
    <citation type="journal article" date="2019" name="bioRxiv">
        <title>The Genome of the Zebra Mussel, Dreissena polymorpha: A Resource for Invasive Species Research.</title>
        <authorList>
            <person name="McCartney M.A."/>
            <person name="Auch B."/>
            <person name="Kono T."/>
            <person name="Mallez S."/>
            <person name="Zhang Y."/>
            <person name="Obille A."/>
            <person name="Becker A."/>
            <person name="Abrahante J.E."/>
            <person name="Garbe J."/>
            <person name="Badalamenti J.P."/>
            <person name="Herman A."/>
            <person name="Mangelson H."/>
            <person name="Liachko I."/>
            <person name="Sullivan S."/>
            <person name="Sone E.D."/>
            <person name="Koren S."/>
            <person name="Silverstein K.A.T."/>
            <person name="Beckman K.B."/>
            <person name="Gohl D.M."/>
        </authorList>
    </citation>
    <scope>NUCLEOTIDE SEQUENCE</scope>
    <source>
        <strain evidence="1">Duluth1</strain>
        <tissue evidence="1">Whole animal</tissue>
    </source>
</reference>
<organism evidence="1 2">
    <name type="scientific">Dreissena polymorpha</name>
    <name type="common">Zebra mussel</name>
    <name type="synonym">Mytilus polymorpha</name>
    <dbReference type="NCBI Taxonomy" id="45954"/>
    <lineage>
        <taxon>Eukaryota</taxon>
        <taxon>Metazoa</taxon>
        <taxon>Spiralia</taxon>
        <taxon>Lophotrochozoa</taxon>
        <taxon>Mollusca</taxon>
        <taxon>Bivalvia</taxon>
        <taxon>Autobranchia</taxon>
        <taxon>Heteroconchia</taxon>
        <taxon>Euheterodonta</taxon>
        <taxon>Imparidentia</taxon>
        <taxon>Neoheterodontei</taxon>
        <taxon>Myida</taxon>
        <taxon>Dreissenoidea</taxon>
        <taxon>Dreissenidae</taxon>
        <taxon>Dreissena</taxon>
    </lineage>
</organism>
<dbReference type="AlphaFoldDB" id="A0A9D4N2K6"/>
<name>A0A9D4N2K6_DREPO</name>
<evidence type="ECO:0000313" key="2">
    <source>
        <dbReference type="Proteomes" id="UP000828390"/>
    </source>
</evidence>
<proteinExistence type="predicted"/>
<reference evidence="1" key="2">
    <citation type="submission" date="2020-11" db="EMBL/GenBank/DDBJ databases">
        <authorList>
            <person name="McCartney M.A."/>
            <person name="Auch B."/>
            <person name="Kono T."/>
            <person name="Mallez S."/>
            <person name="Becker A."/>
            <person name="Gohl D.M."/>
            <person name="Silverstein K.A.T."/>
            <person name="Koren S."/>
            <person name="Bechman K.B."/>
            <person name="Herman A."/>
            <person name="Abrahante J.E."/>
            <person name="Garbe J."/>
        </authorList>
    </citation>
    <scope>NUCLEOTIDE SEQUENCE</scope>
    <source>
        <strain evidence="1">Duluth1</strain>
        <tissue evidence="1">Whole animal</tissue>
    </source>
</reference>
<dbReference type="EMBL" id="JAIWYP010000001">
    <property type="protein sequence ID" value="KAH3886660.1"/>
    <property type="molecule type" value="Genomic_DNA"/>
</dbReference>
<dbReference type="SUPFAM" id="SSF54373">
    <property type="entry name" value="FAD-linked reductases, C-terminal domain"/>
    <property type="match status" value="1"/>
</dbReference>
<comment type="caution">
    <text evidence="1">The sequence shown here is derived from an EMBL/GenBank/DDBJ whole genome shotgun (WGS) entry which is preliminary data.</text>
</comment>
<dbReference type="Gene3D" id="3.30.9.10">
    <property type="entry name" value="D-Amino Acid Oxidase, subunit A, domain 2"/>
    <property type="match status" value="1"/>
</dbReference>
<protein>
    <submittedName>
        <fullName evidence="1">Uncharacterized protein</fullName>
    </submittedName>
</protein>
<accession>A0A9D4N2K6</accession>
<keyword evidence="2" id="KW-1185">Reference proteome</keyword>
<sequence>MPIHGNTGVKVGIDVGGPVVTPDTRTFVPDPIREQACVELLKEILPRVCDCALFRKLSKRSFDIYLYSIQYFPTVTTGPAK</sequence>
<dbReference type="Proteomes" id="UP000828390">
    <property type="component" value="Unassembled WGS sequence"/>
</dbReference>